<dbReference type="InterPro" id="IPR001594">
    <property type="entry name" value="Palmitoyltrfase_DHHC"/>
</dbReference>
<feature type="domain" description="Palmitoyltransferase DHHC" evidence="8">
    <location>
        <begin position="130"/>
        <end position="249"/>
    </location>
</feature>
<dbReference type="Proteomes" id="UP000235965">
    <property type="component" value="Unassembled WGS sequence"/>
</dbReference>
<name>A0A2J7PIB8_9NEOP</name>
<dbReference type="GO" id="GO:0019706">
    <property type="term" value="F:protein-cysteine S-palmitoyltransferase activity"/>
    <property type="evidence" value="ECO:0007669"/>
    <property type="project" value="UniProtKB-EC"/>
</dbReference>
<keyword evidence="2 7" id="KW-0808">Transferase</keyword>
<evidence type="ECO:0000256" key="4">
    <source>
        <dbReference type="ARBA" id="ARBA00022989"/>
    </source>
</evidence>
<feature type="transmembrane region" description="Helical" evidence="7">
    <location>
        <begin position="21"/>
        <end position="41"/>
    </location>
</feature>
<dbReference type="Pfam" id="PF01529">
    <property type="entry name" value="DHHC"/>
    <property type="match status" value="1"/>
</dbReference>
<proteinExistence type="inferred from homology"/>
<feature type="transmembrane region" description="Helical" evidence="7">
    <location>
        <begin position="214"/>
        <end position="240"/>
    </location>
</feature>
<reference evidence="9 10" key="1">
    <citation type="submission" date="2017-12" db="EMBL/GenBank/DDBJ databases">
        <title>Hemimetabolous genomes reveal molecular basis of termite eusociality.</title>
        <authorList>
            <person name="Harrison M.C."/>
            <person name="Jongepier E."/>
            <person name="Robertson H.M."/>
            <person name="Arning N."/>
            <person name="Bitard-Feildel T."/>
            <person name="Chao H."/>
            <person name="Childers C.P."/>
            <person name="Dinh H."/>
            <person name="Doddapaneni H."/>
            <person name="Dugan S."/>
            <person name="Gowin J."/>
            <person name="Greiner C."/>
            <person name="Han Y."/>
            <person name="Hu H."/>
            <person name="Hughes D.S.T."/>
            <person name="Huylmans A.-K."/>
            <person name="Kemena C."/>
            <person name="Kremer L.P.M."/>
            <person name="Lee S.L."/>
            <person name="Lopez-Ezquerra A."/>
            <person name="Mallet L."/>
            <person name="Monroy-Kuhn J.M."/>
            <person name="Moser A."/>
            <person name="Murali S.C."/>
            <person name="Muzny D.M."/>
            <person name="Otani S."/>
            <person name="Piulachs M.-D."/>
            <person name="Poelchau M."/>
            <person name="Qu J."/>
            <person name="Schaub F."/>
            <person name="Wada-Katsumata A."/>
            <person name="Worley K.C."/>
            <person name="Xie Q."/>
            <person name="Ylla G."/>
            <person name="Poulsen M."/>
            <person name="Gibbs R.A."/>
            <person name="Schal C."/>
            <person name="Richards S."/>
            <person name="Belles X."/>
            <person name="Korb J."/>
            <person name="Bornberg-Bauer E."/>
        </authorList>
    </citation>
    <scope>NUCLEOTIDE SEQUENCE [LARGE SCALE GENOMIC DNA]</scope>
    <source>
        <tissue evidence="9">Whole body</tissue>
    </source>
</reference>
<dbReference type="AlphaFoldDB" id="A0A2J7PIB8"/>
<dbReference type="InterPro" id="IPR039859">
    <property type="entry name" value="PFA4/ZDH16/20/ERF2-like"/>
</dbReference>
<dbReference type="FunCoup" id="A0A2J7PIB8">
    <property type="interactions" value="1120"/>
</dbReference>
<comment type="subcellular location">
    <subcellularLocation>
        <location evidence="1">Membrane</location>
        <topology evidence="1">Multi-pass membrane protein</topology>
    </subcellularLocation>
</comment>
<evidence type="ECO:0000256" key="7">
    <source>
        <dbReference type="RuleBase" id="RU079119"/>
    </source>
</evidence>
<keyword evidence="10" id="KW-1185">Reference proteome</keyword>
<keyword evidence="6 7" id="KW-0012">Acyltransferase</keyword>
<dbReference type="InParanoid" id="A0A2J7PIB8"/>
<evidence type="ECO:0000256" key="2">
    <source>
        <dbReference type="ARBA" id="ARBA00022679"/>
    </source>
</evidence>
<feature type="transmembrane region" description="Helical" evidence="7">
    <location>
        <begin position="175"/>
        <end position="202"/>
    </location>
</feature>
<feature type="transmembrane region" description="Helical" evidence="7">
    <location>
        <begin position="57"/>
        <end position="75"/>
    </location>
</feature>
<evidence type="ECO:0000313" key="10">
    <source>
        <dbReference type="Proteomes" id="UP000235965"/>
    </source>
</evidence>
<comment type="caution">
    <text evidence="9">The sequence shown here is derived from an EMBL/GenBank/DDBJ whole genome shotgun (WGS) entry which is preliminary data.</text>
</comment>
<dbReference type="EMBL" id="NEVH01025127">
    <property type="protein sequence ID" value="PNF16085.1"/>
    <property type="molecule type" value="Genomic_DNA"/>
</dbReference>
<sequence>MASCSEGSRRPRGPCAWCVNAVKWIPVIFIVTIIIWSYYAYVIQLCSLTVTNNVERVLYLIGYHILFAVFMWAYWQTIFTEIGRVPVKFKMPKAELEKFEQAENEEAQRQILERFAQDLPITNRTVTGAIRYCEKCQHVKPDRAHHCSVCGECVLKMDHHCPWVNNCVAFTNYKFFVLFLGYALLYCLFIAFTTLSYFISFWKGDLQGIGRFHILFLFFVAVMFAVSLVSLFCYHCYLVLRNRSTLEAFRAPIFRTGADKDGFSLGKYNNFQEVFGDDRKTWFLPIFTRNAPKVEQAFGDNSLGQTQTYDWYKNLKNGRTSTDDDDRSGRLSTGTTPEYVVKVRDLILQDRRMTIQDLCNTLGLIEEIPVETQTVLDTLTKKDFQDAFQKWQKPWDRCMRSQVDHFEGDGAE</sequence>
<keyword evidence="5 7" id="KW-0472">Membrane</keyword>
<organism evidence="9 10">
    <name type="scientific">Cryptotermes secundus</name>
    <dbReference type="NCBI Taxonomy" id="105785"/>
    <lineage>
        <taxon>Eukaryota</taxon>
        <taxon>Metazoa</taxon>
        <taxon>Ecdysozoa</taxon>
        <taxon>Arthropoda</taxon>
        <taxon>Hexapoda</taxon>
        <taxon>Insecta</taxon>
        <taxon>Pterygota</taxon>
        <taxon>Neoptera</taxon>
        <taxon>Polyneoptera</taxon>
        <taxon>Dictyoptera</taxon>
        <taxon>Blattodea</taxon>
        <taxon>Blattoidea</taxon>
        <taxon>Termitoidae</taxon>
        <taxon>Kalotermitidae</taxon>
        <taxon>Cryptotermitinae</taxon>
        <taxon>Cryptotermes</taxon>
    </lineage>
</organism>
<comment type="similarity">
    <text evidence="7">Belongs to the DHHC palmitoyltransferase family.</text>
</comment>
<evidence type="ECO:0000256" key="1">
    <source>
        <dbReference type="ARBA" id="ARBA00004141"/>
    </source>
</evidence>
<dbReference type="EC" id="2.3.1.225" evidence="7"/>
<dbReference type="PROSITE" id="PS50216">
    <property type="entry name" value="DHHC"/>
    <property type="match status" value="1"/>
</dbReference>
<keyword evidence="3 7" id="KW-0812">Transmembrane</keyword>
<comment type="domain">
    <text evidence="7">The DHHC domain is required for palmitoyltransferase activity.</text>
</comment>
<evidence type="ECO:0000259" key="8">
    <source>
        <dbReference type="Pfam" id="PF01529"/>
    </source>
</evidence>
<keyword evidence="4 7" id="KW-1133">Transmembrane helix</keyword>
<dbReference type="PANTHER" id="PTHR12246">
    <property type="entry name" value="PALMITOYLTRANSFERASE ZDHHC16"/>
    <property type="match status" value="1"/>
</dbReference>
<dbReference type="STRING" id="105785.A0A2J7PIB8"/>
<evidence type="ECO:0000256" key="5">
    <source>
        <dbReference type="ARBA" id="ARBA00023136"/>
    </source>
</evidence>
<evidence type="ECO:0000256" key="3">
    <source>
        <dbReference type="ARBA" id="ARBA00022692"/>
    </source>
</evidence>
<evidence type="ECO:0000256" key="6">
    <source>
        <dbReference type="ARBA" id="ARBA00023315"/>
    </source>
</evidence>
<evidence type="ECO:0000313" key="9">
    <source>
        <dbReference type="EMBL" id="PNF16085.1"/>
    </source>
</evidence>
<gene>
    <name evidence="9" type="primary">ZDHHC2</name>
    <name evidence="9" type="ORF">B7P43_G03277</name>
</gene>
<dbReference type="OrthoDB" id="9909019at2759"/>
<protein>
    <recommendedName>
        <fullName evidence="7">Palmitoyltransferase</fullName>
        <ecNumber evidence="7">2.3.1.225</ecNumber>
    </recommendedName>
</protein>
<accession>A0A2J7PIB8</accession>
<comment type="catalytic activity">
    <reaction evidence="7">
        <text>L-cysteinyl-[protein] + hexadecanoyl-CoA = S-hexadecanoyl-L-cysteinyl-[protein] + CoA</text>
        <dbReference type="Rhea" id="RHEA:36683"/>
        <dbReference type="Rhea" id="RHEA-COMP:10131"/>
        <dbReference type="Rhea" id="RHEA-COMP:11032"/>
        <dbReference type="ChEBI" id="CHEBI:29950"/>
        <dbReference type="ChEBI" id="CHEBI:57287"/>
        <dbReference type="ChEBI" id="CHEBI:57379"/>
        <dbReference type="ChEBI" id="CHEBI:74151"/>
        <dbReference type="EC" id="2.3.1.225"/>
    </reaction>
</comment>
<dbReference type="GO" id="GO:0016020">
    <property type="term" value="C:membrane"/>
    <property type="evidence" value="ECO:0007669"/>
    <property type="project" value="UniProtKB-SubCell"/>
</dbReference>